<keyword evidence="1" id="KW-0732">Signal</keyword>
<dbReference type="GO" id="GO:0044780">
    <property type="term" value="P:bacterial-type flagellum assembly"/>
    <property type="evidence" value="ECO:0007669"/>
    <property type="project" value="InterPro"/>
</dbReference>
<protein>
    <submittedName>
        <fullName evidence="3">Flagella basal body P-ring formation protein FlgA</fullName>
    </submittedName>
</protein>
<evidence type="ECO:0000313" key="4">
    <source>
        <dbReference type="Proteomes" id="UP000562395"/>
    </source>
</evidence>
<dbReference type="PANTHER" id="PTHR36307">
    <property type="entry name" value="FLAGELLA BASAL BODY P-RING FORMATION PROTEIN FLGA"/>
    <property type="match status" value="1"/>
</dbReference>
<evidence type="ECO:0000256" key="1">
    <source>
        <dbReference type="SAM" id="SignalP"/>
    </source>
</evidence>
<dbReference type="RefSeq" id="WP_183614377.1">
    <property type="nucleotide sequence ID" value="NZ_JACICY010000008.1"/>
</dbReference>
<dbReference type="Proteomes" id="UP000562395">
    <property type="component" value="Unassembled WGS sequence"/>
</dbReference>
<dbReference type="Gene3D" id="2.30.30.760">
    <property type="match status" value="1"/>
</dbReference>
<reference evidence="3 4" key="1">
    <citation type="submission" date="2020-08" db="EMBL/GenBank/DDBJ databases">
        <title>Genomic Encyclopedia of Type Strains, Phase IV (KMG-IV): sequencing the most valuable type-strain genomes for metagenomic binning, comparative biology and taxonomic classification.</title>
        <authorList>
            <person name="Goeker M."/>
        </authorList>
    </citation>
    <scope>NUCLEOTIDE SEQUENCE [LARGE SCALE GENOMIC DNA]</scope>
    <source>
        <strain evidence="3 4">DSM 14552</strain>
    </source>
</reference>
<dbReference type="InterPro" id="IPR017585">
    <property type="entry name" value="SAF_FlgA"/>
</dbReference>
<keyword evidence="3" id="KW-0966">Cell projection</keyword>
<organism evidence="3 4">
    <name type="scientific">Novosphingobium hassiacum</name>
    <dbReference type="NCBI Taxonomy" id="173676"/>
    <lineage>
        <taxon>Bacteria</taxon>
        <taxon>Pseudomonadati</taxon>
        <taxon>Pseudomonadota</taxon>
        <taxon>Alphaproteobacteria</taxon>
        <taxon>Sphingomonadales</taxon>
        <taxon>Sphingomonadaceae</taxon>
        <taxon>Novosphingobium</taxon>
    </lineage>
</organism>
<dbReference type="Pfam" id="PF13144">
    <property type="entry name" value="ChapFlgA"/>
    <property type="match status" value="1"/>
</dbReference>
<feature type="chain" id="PRO_5030875220" evidence="1">
    <location>
        <begin position="22"/>
        <end position="170"/>
    </location>
</feature>
<name>A0A7W6EX09_9SPHN</name>
<feature type="domain" description="Flagella basal body P-ring formation protein FlgA SAF" evidence="2">
    <location>
        <begin position="103"/>
        <end position="167"/>
    </location>
</feature>
<proteinExistence type="predicted"/>
<evidence type="ECO:0000259" key="2">
    <source>
        <dbReference type="Pfam" id="PF13144"/>
    </source>
</evidence>
<comment type="caution">
    <text evidence="3">The sequence shown here is derived from an EMBL/GenBank/DDBJ whole genome shotgun (WGS) entry which is preliminary data.</text>
</comment>
<dbReference type="PANTHER" id="PTHR36307:SF1">
    <property type="entry name" value="FLAGELLA BASAL BODY P-RING FORMATION PROTEIN FLGA"/>
    <property type="match status" value="1"/>
</dbReference>
<sequence length="170" mass="17510">MKTLSIIVALGACTLAPAAVAQVSGFHDLVAIDDAVARFTGAGIGRPGGANLPVDRRMRLSPCRSELSLSWYGARQDNVLVQCPDAGGWRLFVAVSGNVRQGTAPAEPPAVARGEAVTIAVEGDGFSVSQSGEAMEAGAVGAWIRVRTSAKATTMRAQITRPGLVVVPVD</sequence>
<dbReference type="EMBL" id="JACICY010000008">
    <property type="protein sequence ID" value="MBB3861873.1"/>
    <property type="molecule type" value="Genomic_DNA"/>
</dbReference>
<keyword evidence="4" id="KW-1185">Reference proteome</keyword>
<evidence type="ECO:0000313" key="3">
    <source>
        <dbReference type="EMBL" id="MBB3861873.1"/>
    </source>
</evidence>
<dbReference type="AlphaFoldDB" id="A0A7W6EX09"/>
<dbReference type="InterPro" id="IPR039246">
    <property type="entry name" value="Flagellar_FlgA"/>
</dbReference>
<gene>
    <name evidence="3" type="ORF">GGQ88_003163</name>
</gene>
<keyword evidence="3" id="KW-0969">Cilium</keyword>
<accession>A0A7W6EX09</accession>
<feature type="signal peptide" evidence="1">
    <location>
        <begin position="1"/>
        <end position="21"/>
    </location>
</feature>
<keyword evidence="3" id="KW-0282">Flagellum</keyword>